<evidence type="ECO:0000256" key="2">
    <source>
        <dbReference type="SAM" id="MobiDB-lite"/>
    </source>
</evidence>
<evidence type="ECO:0000313" key="6">
    <source>
        <dbReference type="Proteomes" id="UP000002217"/>
    </source>
</evidence>
<dbReference type="HOGENOM" id="CLU_019602_5_1_9"/>
<dbReference type="Gene3D" id="3.40.190.10">
    <property type="entry name" value="Periplasmic binding protein-like II"/>
    <property type="match status" value="2"/>
</dbReference>
<organism evidence="5 6">
    <name type="scientific">Desulfofarcimen acetoxidans (strain ATCC 49208 / DSM 771 / KCTC 5769 / VKM B-1644 / 5575)</name>
    <name type="common">Desulfotomaculum acetoxidans</name>
    <dbReference type="NCBI Taxonomy" id="485916"/>
    <lineage>
        <taxon>Bacteria</taxon>
        <taxon>Bacillati</taxon>
        <taxon>Bacillota</taxon>
        <taxon>Clostridia</taxon>
        <taxon>Eubacteriales</taxon>
        <taxon>Peptococcaceae</taxon>
        <taxon>Desulfofarcimen</taxon>
    </lineage>
</organism>
<dbReference type="OrthoDB" id="9775197at2"/>
<dbReference type="EMBL" id="CP001720">
    <property type="protein sequence ID" value="ACV61839.1"/>
    <property type="molecule type" value="Genomic_DNA"/>
</dbReference>
<name>C8W372_DESAS</name>
<dbReference type="KEGG" id="dae:Dtox_0948"/>
<reference evidence="5 6" key="1">
    <citation type="journal article" date="2009" name="Stand. Genomic Sci.">
        <title>Complete genome sequence of Desulfotomaculum acetoxidans type strain (5575).</title>
        <authorList>
            <person name="Spring S."/>
            <person name="Lapidus A."/>
            <person name="Schroder M."/>
            <person name="Gleim D."/>
            <person name="Sims D."/>
            <person name="Meincke L."/>
            <person name="Glavina Del Rio T."/>
            <person name="Tice H."/>
            <person name="Copeland A."/>
            <person name="Cheng J.F."/>
            <person name="Lucas S."/>
            <person name="Chen F."/>
            <person name="Nolan M."/>
            <person name="Bruce D."/>
            <person name="Goodwin L."/>
            <person name="Pitluck S."/>
            <person name="Ivanova N."/>
            <person name="Mavromatis K."/>
            <person name="Mikhailova N."/>
            <person name="Pati A."/>
            <person name="Chen A."/>
            <person name="Palaniappan K."/>
            <person name="Land M."/>
            <person name="Hauser L."/>
            <person name="Chang Y.J."/>
            <person name="Jeffries C.D."/>
            <person name="Chain P."/>
            <person name="Saunders E."/>
            <person name="Brettin T."/>
            <person name="Detter J.C."/>
            <person name="Goker M."/>
            <person name="Bristow J."/>
            <person name="Eisen J.A."/>
            <person name="Markowitz V."/>
            <person name="Hugenholtz P."/>
            <person name="Kyrpides N.C."/>
            <person name="Klenk H.P."/>
            <person name="Han C."/>
        </authorList>
    </citation>
    <scope>NUCLEOTIDE SEQUENCE [LARGE SCALE GENOMIC DNA]</scope>
    <source>
        <strain evidence="6">ATCC 49208 / DSM 771 / VKM B-1644</strain>
    </source>
</reference>
<dbReference type="InterPro" id="IPR001638">
    <property type="entry name" value="Solute-binding_3/MltF_N"/>
</dbReference>
<feature type="region of interest" description="Disordered" evidence="2">
    <location>
        <begin position="31"/>
        <end position="58"/>
    </location>
</feature>
<gene>
    <name evidence="5" type="ordered locus">Dtox_0948</name>
</gene>
<dbReference type="STRING" id="485916.Dtox_0948"/>
<dbReference type="CDD" id="cd13530">
    <property type="entry name" value="PBP2_peptides_like"/>
    <property type="match status" value="1"/>
</dbReference>
<dbReference type="Proteomes" id="UP000002217">
    <property type="component" value="Chromosome"/>
</dbReference>
<evidence type="ECO:0000313" key="5">
    <source>
        <dbReference type="EMBL" id="ACV61839.1"/>
    </source>
</evidence>
<dbReference type="SUPFAM" id="SSF53850">
    <property type="entry name" value="Periplasmic binding protein-like II"/>
    <property type="match status" value="1"/>
</dbReference>
<evidence type="ECO:0000259" key="4">
    <source>
        <dbReference type="SMART" id="SM00062"/>
    </source>
</evidence>
<keyword evidence="3" id="KW-0812">Transmembrane</keyword>
<dbReference type="Pfam" id="PF00497">
    <property type="entry name" value="SBP_bac_3"/>
    <property type="match status" value="1"/>
</dbReference>
<protein>
    <submittedName>
        <fullName evidence="5">Extracellular solute-binding protein family 3</fullName>
    </submittedName>
</protein>
<evidence type="ECO:0000256" key="3">
    <source>
        <dbReference type="SAM" id="Phobius"/>
    </source>
</evidence>
<proteinExistence type="predicted"/>
<evidence type="ECO:0000256" key="1">
    <source>
        <dbReference type="ARBA" id="ARBA00022729"/>
    </source>
</evidence>
<keyword evidence="1" id="KW-0732">Signal</keyword>
<accession>C8W372</accession>
<dbReference type="eggNOG" id="COG0834">
    <property type="taxonomic scope" value="Bacteria"/>
</dbReference>
<dbReference type="PANTHER" id="PTHR35936:SF17">
    <property type="entry name" value="ARGININE-BINDING EXTRACELLULAR PROTEIN ARTP"/>
    <property type="match status" value="1"/>
</dbReference>
<feature type="transmembrane region" description="Helical" evidence="3">
    <location>
        <begin position="6"/>
        <end position="25"/>
    </location>
</feature>
<dbReference type="RefSeq" id="WP_015756554.1">
    <property type="nucleotide sequence ID" value="NC_013216.1"/>
</dbReference>
<keyword evidence="6" id="KW-1185">Reference proteome</keyword>
<keyword evidence="3" id="KW-1133">Transmembrane helix</keyword>
<keyword evidence="3" id="KW-0472">Membrane</keyword>
<feature type="domain" description="Solute-binding protein family 3/N-terminal" evidence="4">
    <location>
        <begin position="81"/>
        <end position="313"/>
    </location>
</feature>
<dbReference type="SMART" id="SM00062">
    <property type="entry name" value="PBPb"/>
    <property type="match status" value="1"/>
</dbReference>
<sequence>MERKNVPIYLFIIMLVLLFISKLPGTQTFSTEQKNTGNAQAVPAAAEKNQDNSTTTVQAPAVSLNDKNVSPDIQKILSRGKLIVGLYCNDQPPFFMLNPQGKLYGMDIALAKDIAAKLGVALEFNRSARTFNELTEMVARGDVDTAISVLSRTLDRAKLISFTKPYVVLHQALLVNRVEAAKKGIEDYPMDYLKKEDVKIGVKAKTSYVEFARELFPKAHILEYKEWEDVVAALLKGEVIAAVNDENEITQLINKRPNISLYACVYILKDKKDYICMGVSQQNTHLLDWLNTYLDNYDINMNVKSIMEEYPEIYKQNPAK</sequence>
<dbReference type="AlphaFoldDB" id="C8W372"/>
<dbReference type="PANTHER" id="PTHR35936">
    <property type="entry name" value="MEMBRANE-BOUND LYTIC MUREIN TRANSGLYCOSYLASE F"/>
    <property type="match status" value="1"/>
</dbReference>